<feature type="domain" description="EamA" evidence="2">
    <location>
        <begin position="3"/>
        <end position="140"/>
    </location>
</feature>
<dbReference type="GO" id="GO:0016020">
    <property type="term" value="C:membrane"/>
    <property type="evidence" value="ECO:0007669"/>
    <property type="project" value="InterPro"/>
</dbReference>
<dbReference type="PATRIC" id="fig|1280948.3.peg.231"/>
<dbReference type="SUPFAM" id="SSF103481">
    <property type="entry name" value="Multidrug resistance efflux transporter EmrE"/>
    <property type="match status" value="2"/>
</dbReference>
<feature type="domain" description="EamA" evidence="2">
    <location>
        <begin position="159"/>
        <end position="293"/>
    </location>
</feature>
<name>A0A059EBQ0_9PROT</name>
<dbReference type="OrthoDB" id="5243804at2"/>
<feature type="transmembrane region" description="Helical" evidence="1">
    <location>
        <begin position="184"/>
        <end position="207"/>
    </location>
</feature>
<keyword evidence="1" id="KW-0472">Membrane</keyword>
<dbReference type="AlphaFoldDB" id="A0A059EBQ0"/>
<dbReference type="PANTHER" id="PTHR22911:SF137">
    <property type="entry name" value="SOLUTE CARRIER FAMILY 35 MEMBER G2-RELATED"/>
    <property type="match status" value="1"/>
</dbReference>
<keyword evidence="1" id="KW-1133">Transmembrane helix</keyword>
<dbReference type="InterPro" id="IPR037185">
    <property type="entry name" value="EmrE-like"/>
</dbReference>
<protein>
    <recommendedName>
        <fullName evidence="2">EamA domain-containing protein</fullName>
    </recommendedName>
</protein>
<accession>A0A059EBQ0</accession>
<dbReference type="EMBL" id="AWFH01000001">
    <property type="protein sequence ID" value="KCZ65020.1"/>
    <property type="molecule type" value="Genomic_DNA"/>
</dbReference>
<dbReference type="Proteomes" id="UP000024547">
    <property type="component" value="Unassembled WGS sequence"/>
</dbReference>
<feature type="transmembrane region" description="Helical" evidence="1">
    <location>
        <begin position="110"/>
        <end position="141"/>
    </location>
</feature>
<dbReference type="STRING" id="1280948.HY36_01200"/>
<dbReference type="InterPro" id="IPR000620">
    <property type="entry name" value="EamA_dom"/>
</dbReference>
<keyword evidence="4" id="KW-1185">Reference proteome</keyword>
<reference evidence="3 4" key="1">
    <citation type="journal article" date="2014" name="Antonie Van Leeuwenhoek">
        <title>Hyphomonas beringensis sp. nov. and Hyphomonas chukchiensis sp. nov., isolated from surface seawater of the Bering Sea and Chukchi Sea.</title>
        <authorList>
            <person name="Li C."/>
            <person name="Lai Q."/>
            <person name="Li G."/>
            <person name="Dong C."/>
            <person name="Wang J."/>
            <person name="Liao Y."/>
            <person name="Shao Z."/>
        </authorList>
    </citation>
    <scope>NUCLEOTIDE SEQUENCE [LARGE SCALE GENOMIC DNA]</scope>
    <source>
        <strain evidence="3 4">22II1-22F38</strain>
    </source>
</reference>
<feature type="transmembrane region" description="Helical" evidence="1">
    <location>
        <begin position="153"/>
        <end position="172"/>
    </location>
</feature>
<organism evidence="3 4">
    <name type="scientific">Hyphomonas atlantica</name>
    <dbReference type="NCBI Taxonomy" id="1280948"/>
    <lineage>
        <taxon>Bacteria</taxon>
        <taxon>Pseudomonadati</taxon>
        <taxon>Pseudomonadota</taxon>
        <taxon>Alphaproteobacteria</taxon>
        <taxon>Hyphomonadales</taxon>
        <taxon>Hyphomonadaceae</taxon>
        <taxon>Hyphomonas</taxon>
    </lineage>
</organism>
<dbReference type="Pfam" id="PF00892">
    <property type="entry name" value="EamA"/>
    <property type="match status" value="2"/>
</dbReference>
<feature type="transmembrane region" description="Helical" evidence="1">
    <location>
        <begin position="68"/>
        <end position="90"/>
    </location>
</feature>
<evidence type="ECO:0000256" key="1">
    <source>
        <dbReference type="SAM" id="Phobius"/>
    </source>
</evidence>
<evidence type="ECO:0000259" key="2">
    <source>
        <dbReference type="Pfam" id="PF00892"/>
    </source>
</evidence>
<comment type="caution">
    <text evidence="3">The sequence shown here is derived from an EMBL/GenBank/DDBJ whole genome shotgun (WGS) entry which is preliminary data.</text>
</comment>
<sequence length="297" mass="31272">MDLWISMTLAAAFCQNLRSAFQKQLKDRLSTWGSTATRFVYAAPLAIAVLLALTLGRGAPLPNLSGQFFAFALVGAVAQVLATGLLIHLFSRANFAAATAFTKTEPIQAALVGILLLGDALTLPALLAILTSIVGIILISLPKGKDGKWRPDGALWIGLLSGACFAVSSVSLRGASLSLGDANVVLSTSTTLAFVTVVQSALLLVWLRLREPGQTARLFGAWRHAGWVGLIGFLGSMAWVAAFTLKDAASVKAVGQVEILFTLVASRLMFRERVSLLEVAGILLLASGVVAIVMLSR</sequence>
<feature type="transmembrane region" description="Helical" evidence="1">
    <location>
        <begin position="38"/>
        <end position="56"/>
    </location>
</feature>
<gene>
    <name evidence="3" type="ORF">HY36_01200</name>
</gene>
<evidence type="ECO:0000313" key="3">
    <source>
        <dbReference type="EMBL" id="KCZ65020.1"/>
    </source>
</evidence>
<proteinExistence type="predicted"/>
<feature type="transmembrane region" description="Helical" evidence="1">
    <location>
        <begin position="277"/>
        <end position="296"/>
    </location>
</feature>
<dbReference type="eggNOG" id="COG0697">
    <property type="taxonomic scope" value="Bacteria"/>
</dbReference>
<evidence type="ECO:0000313" key="4">
    <source>
        <dbReference type="Proteomes" id="UP000024547"/>
    </source>
</evidence>
<keyword evidence="1" id="KW-0812">Transmembrane</keyword>
<dbReference type="RefSeq" id="WP_035547167.1">
    <property type="nucleotide sequence ID" value="NZ_AWFH01000001.1"/>
</dbReference>
<dbReference type="PANTHER" id="PTHR22911">
    <property type="entry name" value="ACYL-MALONYL CONDENSING ENZYME-RELATED"/>
    <property type="match status" value="1"/>
</dbReference>
<feature type="transmembrane region" description="Helical" evidence="1">
    <location>
        <begin position="227"/>
        <end position="245"/>
    </location>
</feature>